<dbReference type="WBParaSite" id="HCON_00172145-00001">
    <property type="protein sequence ID" value="HCON_00172145-00001"/>
    <property type="gene ID" value="HCON_00172145"/>
</dbReference>
<dbReference type="AlphaFoldDB" id="A0A7I5EE77"/>
<accession>A0A7I5EE77</accession>
<evidence type="ECO:0000313" key="2">
    <source>
        <dbReference type="WBParaSite" id="HCON_00172145-00001"/>
    </source>
</evidence>
<organism evidence="1 2">
    <name type="scientific">Haemonchus contortus</name>
    <name type="common">Barber pole worm</name>
    <dbReference type="NCBI Taxonomy" id="6289"/>
    <lineage>
        <taxon>Eukaryota</taxon>
        <taxon>Metazoa</taxon>
        <taxon>Ecdysozoa</taxon>
        <taxon>Nematoda</taxon>
        <taxon>Chromadorea</taxon>
        <taxon>Rhabditida</taxon>
        <taxon>Rhabditina</taxon>
        <taxon>Rhabditomorpha</taxon>
        <taxon>Strongyloidea</taxon>
        <taxon>Trichostrongylidae</taxon>
        <taxon>Haemonchus</taxon>
    </lineage>
</organism>
<reference evidence="2" key="1">
    <citation type="submission" date="2020-12" db="UniProtKB">
        <authorList>
            <consortium name="WormBaseParasite"/>
        </authorList>
    </citation>
    <scope>IDENTIFICATION</scope>
    <source>
        <strain evidence="2">MHco3</strain>
    </source>
</reference>
<protein>
    <submittedName>
        <fullName evidence="2">Protein kinase domain-containing protein</fullName>
    </submittedName>
</protein>
<dbReference type="OrthoDB" id="6080649at2759"/>
<proteinExistence type="predicted"/>
<keyword evidence="1" id="KW-1185">Reference proteome</keyword>
<sequence length="97" mass="10846">PKAAIRNKYFNIPSLESRRKLFDLCMIHNLLTGKTAAGSKLVCKIIGCPRTVDGKLVENVAPCYRESAVHDEIWAISCSFIDAGIVCKNNRLQIIRQ</sequence>
<dbReference type="Proteomes" id="UP000025227">
    <property type="component" value="Unplaced"/>
</dbReference>
<name>A0A7I5EE77_HAECO</name>
<evidence type="ECO:0000313" key="1">
    <source>
        <dbReference type="Proteomes" id="UP000025227"/>
    </source>
</evidence>